<name>A0A1I4YKZ4_9FLAO</name>
<reference evidence="4" key="1">
    <citation type="submission" date="2016-10" db="EMBL/GenBank/DDBJ databases">
        <authorList>
            <person name="Varghese N."/>
            <person name="Submissions S."/>
        </authorList>
    </citation>
    <scope>NUCLEOTIDE SEQUENCE [LARGE SCALE GENOMIC DNA]</scope>
    <source>
        <strain evidence="4">DSM 23925</strain>
    </source>
</reference>
<dbReference type="InterPro" id="IPR019734">
    <property type="entry name" value="TPR_rpt"/>
</dbReference>
<dbReference type="EMBL" id="FOVN01000001">
    <property type="protein sequence ID" value="SFN38219.1"/>
    <property type="molecule type" value="Genomic_DNA"/>
</dbReference>
<dbReference type="AlphaFoldDB" id="A0A1I4YKZ4"/>
<dbReference type="Proteomes" id="UP000198705">
    <property type="component" value="Unassembled WGS sequence"/>
</dbReference>
<accession>A0A1I4YKZ4</accession>
<feature type="repeat" description="TPR" evidence="1">
    <location>
        <begin position="353"/>
        <end position="386"/>
    </location>
</feature>
<evidence type="ECO:0000313" key="4">
    <source>
        <dbReference type="Proteomes" id="UP000198705"/>
    </source>
</evidence>
<protein>
    <submittedName>
        <fullName evidence="3">Uncharacterized protein</fullName>
    </submittedName>
</protein>
<proteinExistence type="predicted"/>
<dbReference type="SMART" id="SM00028">
    <property type="entry name" value="TPR"/>
    <property type="match status" value="2"/>
</dbReference>
<sequence>MTDGSKRKDMINTFTMNIMKTKITLLAVVLFLGFQVAHAQQNEECMTKLSIFSEYAKAKNYDAAYEPWMYVRTTCPKLHKAIYSQGEDILEHKIDKASGAEKVNFINDLVKLYKERQANFASDSPSGEFETKSCQLQYDNRDVLGLSDLELYNCFDAAFKADKENFTNPKSLYTYFSLMVDLYDAKTKTAGELFDKYDDVSEKIQTEIGNYSEKLNVIIEKEEAGTALTRKESSYQRSYESYLKAYDQVSSAVDKKLGDRANCENLIPLYEKGFEENKNNAQWLQRAAGKMSEKECTDDPMFFKLVNAYHKISPSANSAYYLGILKDKEGKTNEALSFYEQAVGLETDNFKKARLNEKIGDKLKGKGRYGSAREYYMKSLKLNPSNGRPHLRIAAMYSSSANDCGDSNFNKRAVFWLAADEAEKAGRVDPTLKSVAAQTAASYRGNAPQKQEIFQSGKSGEKISVGCWIGRTITVPKI</sequence>
<dbReference type="PROSITE" id="PS50005">
    <property type="entry name" value="TPR"/>
    <property type="match status" value="2"/>
</dbReference>
<feature type="repeat" description="TPR" evidence="1">
    <location>
        <begin position="316"/>
        <end position="349"/>
    </location>
</feature>
<dbReference type="InterPro" id="IPR011990">
    <property type="entry name" value="TPR-like_helical_dom_sf"/>
</dbReference>
<gene>
    <name evidence="3" type="ORF">SAMN04487989_10160</name>
</gene>
<feature type="chain" id="PRO_5011796594" evidence="2">
    <location>
        <begin position="40"/>
        <end position="478"/>
    </location>
</feature>
<keyword evidence="4" id="KW-1185">Reference proteome</keyword>
<feature type="signal peptide" evidence="2">
    <location>
        <begin position="1"/>
        <end position="39"/>
    </location>
</feature>
<organism evidence="3 4">
    <name type="scientific">Bizionia echini</name>
    <dbReference type="NCBI Taxonomy" id="649333"/>
    <lineage>
        <taxon>Bacteria</taxon>
        <taxon>Pseudomonadati</taxon>
        <taxon>Bacteroidota</taxon>
        <taxon>Flavobacteriia</taxon>
        <taxon>Flavobacteriales</taxon>
        <taxon>Flavobacteriaceae</taxon>
        <taxon>Bizionia</taxon>
    </lineage>
</organism>
<keyword evidence="1" id="KW-0802">TPR repeat</keyword>
<evidence type="ECO:0000256" key="2">
    <source>
        <dbReference type="SAM" id="SignalP"/>
    </source>
</evidence>
<evidence type="ECO:0000256" key="1">
    <source>
        <dbReference type="PROSITE-ProRule" id="PRU00339"/>
    </source>
</evidence>
<dbReference type="SUPFAM" id="SSF48452">
    <property type="entry name" value="TPR-like"/>
    <property type="match status" value="1"/>
</dbReference>
<dbReference type="STRING" id="649333.SAMN04487989_10160"/>
<dbReference type="Gene3D" id="1.25.40.10">
    <property type="entry name" value="Tetratricopeptide repeat domain"/>
    <property type="match status" value="1"/>
</dbReference>
<keyword evidence="2" id="KW-0732">Signal</keyword>
<evidence type="ECO:0000313" key="3">
    <source>
        <dbReference type="EMBL" id="SFN38219.1"/>
    </source>
</evidence>